<organism evidence="1 2">
    <name type="scientific">Candidatus Kuenenbacteria bacterium HGW-Kuenenbacteria-1</name>
    <dbReference type="NCBI Taxonomy" id="2013812"/>
    <lineage>
        <taxon>Bacteria</taxon>
        <taxon>Candidatus Kueneniibacteriota</taxon>
    </lineage>
</organism>
<protein>
    <recommendedName>
        <fullName evidence="3">Nucleotidyl transferase AbiEii/AbiGii toxin family protein</fullName>
    </recommendedName>
</protein>
<proteinExistence type="predicted"/>
<reference evidence="1 2" key="1">
    <citation type="journal article" date="2017" name="ISME J.">
        <title>Potential for microbial H2 and metal transformations associated with novel bacteria and archaea in deep terrestrial subsurface sediments.</title>
        <authorList>
            <person name="Hernsdorf A.W."/>
            <person name="Amano Y."/>
            <person name="Miyakawa K."/>
            <person name="Ise K."/>
            <person name="Suzuki Y."/>
            <person name="Anantharaman K."/>
            <person name="Probst A."/>
            <person name="Burstein D."/>
            <person name="Thomas B.C."/>
            <person name="Banfield J.F."/>
        </authorList>
    </citation>
    <scope>NUCLEOTIDE SEQUENCE [LARGE SCALE GENOMIC DNA]</scope>
    <source>
        <strain evidence="1">HGW-Kuenenbacteria-1</strain>
    </source>
</reference>
<dbReference type="Proteomes" id="UP000233414">
    <property type="component" value="Unassembled WGS sequence"/>
</dbReference>
<sequence length="266" mass="31634">MFNFFKGLITKDQLNLINCKNLKYPLAIAEKDYFLALVSQIIFNSPLKDKLIFKGGTALYHVYLPQLRFSEDLDFSSNSIKIFLDEVKNIFINYDFLKIKKDYVSDATIKIEKLQYIGPLNMANSLKIEIDFFQNVVLPPLELDYKNVYGVKTKVRVMDIKEITAEKIRAMNDRARYRDYYDFTMIMKKLDVDINEVLNLVKQKEIRKIISKANILNNWKIAKQEKQKDLLNIHFIKELGDEEIYNELNKLDFLIIKRFRNIYRRN</sequence>
<accession>A0A2N1UML9</accession>
<dbReference type="Gene3D" id="3.10.450.620">
    <property type="entry name" value="JHP933, nucleotidyltransferase-like core domain"/>
    <property type="match status" value="1"/>
</dbReference>
<dbReference type="InterPro" id="IPR014942">
    <property type="entry name" value="AbiEii"/>
</dbReference>
<comment type="caution">
    <text evidence="1">The sequence shown here is derived from an EMBL/GenBank/DDBJ whole genome shotgun (WGS) entry which is preliminary data.</text>
</comment>
<evidence type="ECO:0008006" key="3">
    <source>
        <dbReference type="Google" id="ProtNLM"/>
    </source>
</evidence>
<name>A0A2N1UML9_9BACT</name>
<dbReference type="Pfam" id="PF08843">
    <property type="entry name" value="AbiEii"/>
    <property type="match status" value="1"/>
</dbReference>
<dbReference type="EMBL" id="PGYQ01000026">
    <property type="protein sequence ID" value="PKL71949.1"/>
    <property type="molecule type" value="Genomic_DNA"/>
</dbReference>
<dbReference type="AlphaFoldDB" id="A0A2N1UML9"/>
<gene>
    <name evidence="1" type="ORF">CVV26_03465</name>
</gene>
<evidence type="ECO:0000313" key="2">
    <source>
        <dbReference type="Proteomes" id="UP000233414"/>
    </source>
</evidence>
<evidence type="ECO:0000313" key="1">
    <source>
        <dbReference type="EMBL" id="PKL71949.1"/>
    </source>
</evidence>